<reference evidence="4 5" key="1">
    <citation type="submission" date="2018-11" db="EMBL/GenBank/DDBJ databases">
        <title>Sequencing the genomes of 1000 actinobacteria strains.</title>
        <authorList>
            <person name="Klenk H.-P."/>
        </authorList>
    </citation>
    <scope>NUCLEOTIDE SEQUENCE [LARGE SCALE GENOMIC DNA]</scope>
    <source>
        <strain evidence="4 5">DSM 13521</strain>
    </source>
</reference>
<proteinExistence type="predicted"/>
<dbReference type="SUPFAM" id="SSF55729">
    <property type="entry name" value="Acyl-CoA N-acyltransferases (Nat)"/>
    <property type="match status" value="1"/>
</dbReference>
<keyword evidence="1" id="KW-0808">Transferase</keyword>
<name>A0A3N2DC80_9MICO</name>
<dbReference type="GO" id="GO:0005840">
    <property type="term" value="C:ribosome"/>
    <property type="evidence" value="ECO:0007669"/>
    <property type="project" value="UniProtKB-KW"/>
</dbReference>
<dbReference type="NCBIfam" id="NF002959">
    <property type="entry name" value="PRK03624.1"/>
    <property type="match status" value="1"/>
</dbReference>
<dbReference type="RefSeq" id="WP_123739461.1">
    <property type="nucleotide sequence ID" value="NZ_RKHQ01000001.1"/>
</dbReference>
<organism evidence="4 5">
    <name type="scientific">Salana multivorans</name>
    <dbReference type="NCBI Taxonomy" id="120377"/>
    <lineage>
        <taxon>Bacteria</taxon>
        <taxon>Bacillati</taxon>
        <taxon>Actinomycetota</taxon>
        <taxon>Actinomycetes</taxon>
        <taxon>Micrococcales</taxon>
        <taxon>Beutenbergiaceae</taxon>
        <taxon>Salana</taxon>
    </lineage>
</organism>
<comment type="caution">
    <text evidence="4">The sequence shown here is derived from an EMBL/GenBank/DDBJ whole genome shotgun (WGS) entry which is preliminary data.</text>
</comment>
<dbReference type="PANTHER" id="PTHR43877">
    <property type="entry name" value="AMINOALKYLPHOSPHONATE N-ACETYLTRANSFERASE-RELATED-RELATED"/>
    <property type="match status" value="1"/>
</dbReference>
<keyword evidence="5" id="KW-1185">Reference proteome</keyword>
<dbReference type="Proteomes" id="UP000275356">
    <property type="component" value="Unassembled WGS sequence"/>
</dbReference>
<dbReference type="Pfam" id="PF00583">
    <property type="entry name" value="Acetyltransf_1"/>
    <property type="match status" value="1"/>
</dbReference>
<dbReference type="InterPro" id="IPR016181">
    <property type="entry name" value="Acyl_CoA_acyltransferase"/>
</dbReference>
<dbReference type="PANTHER" id="PTHR43877:SF2">
    <property type="entry name" value="AMINOALKYLPHOSPHONATE N-ACETYLTRANSFERASE-RELATED"/>
    <property type="match status" value="1"/>
</dbReference>
<evidence type="ECO:0000256" key="2">
    <source>
        <dbReference type="ARBA" id="ARBA00023315"/>
    </source>
</evidence>
<feature type="domain" description="N-acetyltransferase" evidence="3">
    <location>
        <begin position="16"/>
        <end position="164"/>
    </location>
</feature>
<keyword evidence="4" id="KW-0689">Ribosomal protein</keyword>
<dbReference type="EMBL" id="RKHQ01000001">
    <property type="protein sequence ID" value="ROR97405.1"/>
    <property type="molecule type" value="Genomic_DNA"/>
</dbReference>
<protein>
    <submittedName>
        <fullName evidence="4">Ribosomal protein S18 acetylase RimI-like enzyme</fullName>
    </submittedName>
</protein>
<evidence type="ECO:0000256" key="1">
    <source>
        <dbReference type="ARBA" id="ARBA00022679"/>
    </source>
</evidence>
<sequence>MPDDARPFVLDPVAGVRIAGLSDDGPDGVAPEDVAAVVALWEACGLTRPWNPPERDLADALASPASTVLVARATGDDASVAGGLVGTVLAGYDGHRGWLYYLAVAPGLRGAGIARALIAAAEAWLAERGARKVQLMVRRGNPAASLYPHLGYEPQDTEVYGRWL</sequence>
<dbReference type="PROSITE" id="PS51186">
    <property type="entry name" value="GNAT"/>
    <property type="match status" value="1"/>
</dbReference>
<dbReference type="AlphaFoldDB" id="A0A3N2DC80"/>
<evidence type="ECO:0000313" key="4">
    <source>
        <dbReference type="EMBL" id="ROR97405.1"/>
    </source>
</evidence>
<dbReference type="Gene3D" id="3.40.630.30">
    <property type="match status" value="1"/>
</dbReference>
<dbReference type="GO" id="GO:0016747">
    <property type="term" value="F:acyltransferase activity, transferring groups other than amino-acyl groups"/>
    <property type="evidence" value="ECO:0007669"/>
    <property type="project" value="InterPro"/>
</dbReference>
<dbReference type="InterPro" id="IPR000182">
    <property type="entry name" value="GNAT_dom"/>
</dbReference>
<keyword evidence="2" id="KW-0012">Acyltransferase</keyword>
<dbReference type="OrthoDB" id="1821130at2"/>
<dbReference type="InterPro" id="IPR050832">
    <property type="entry name" value="Bact_Acetyltransf"/>
</dbReference>
<keyword evidence="4" id="KW-0687">Ribonucleoprotein</keyword>
<evidence type="ECO:0000313" key="5">
    <source>
        <dbReference type="Proteomes" id="UP000275356"/>
    </source>
</evidence>
<evidence type="ECO:0000259" key="3">
    <source>
        <dbReference type="PROSITE" id="PS51186"/>
    </source>
</evidence>
<accession>A0A3N2DC80</accession>
<gene>
    <name evidence="4" type="ORF">EDD28_2003</name>
</gene>